<evidence type="ECO:0000256" key="1">
    <source>
        <dbReference type="SAM" id="SignalP"/>
    </source>
</evidence>
<dbReference type="AlphaFoldDB" id="A0A1B6MDD9"/>
<feature type="chain" id="PRO_5008588081" evidence="1">
    <location>
        <begin position="22"/>
        <end position="151"/>
    </location>
</feature>
<accession>A0A1B6MDD9</accession>
<dbReference type="SMART" id="SM00718">
    <property type="entry name" value="DM4_12"/>
    <property type="match status" value="1"/>
</dbReference>
<dbReference type="PANTHER" id="PTHR21398">
    <property type="entry name" value="AGAP007094-PA"/>
    <property type="match status" value="1"/>
</dbReference>
<organism evidence="2">
    <name type="scientific">Graphocephala atropunctata</name>
    <dbReference type="NCBI Taxonomy" id="36148"/>
    <lineage>
        <taxon>Eukaryota</taxon>
        <taxon>Metazoa</taxon>
        <taxon>Ecdysozoa</taxon>
        <taxon>Arthropoda</taxon>
        <taxon>Hexapoda</taxon>
        <taxon>Insecta</taxon>
        <taxon>Pterygota</taxon>
        <taxon>Neoptera</taxon>
        <taxon>Paraneoptera</taxon>
        <taxon>Hemiptera</taxon>
        <taxon>Auchenorrhyncha</taxon>
        <taxon>Membracoidea</taxon>
        <taxon>Cicadellidae</taxon>
        <taxon>Cicadellinae</taxon>
        <taxon>Cicadellini</taxon>
        <taxon>Graphocephala</taxon>
    </lineage>
</organism>
<keyword evidence="1" id="KW-0732">Signal</keyword>
<protein>
    <submittedName>
        <fullName evidence="2">Uncharacterized protein</fullName>
    </submittedName>
</protein>
<feature type="signal peptide" evidence="1">
    <location>
        <begin position="1"/>
        <end position="21"/>
    </location>
</feature>
<proteinExistence type="predicted"/>
<name>A0A1B6MDD9_9HEMI</name>
<sequence>MELRWLLLVLVVATLLHMGLCLVFSSGGTFKLIWGYSIPVDVPAPMGINYVHNFQFQYPLIDNSSQVSYVQQGARRQRRSFTRKQLYSVIEHLLDESGLDRSCLLRSVCESSAAPFVHSGLIGELFQTLLTPYDPEEDSDYSAAWRAGHGG</sequence>
<dbReference type="InterPro" id="IPR006631">
    <property type="entry name" value="DM4_12"/>
</dbReference>
<dbReference type="PANTHER" id="PTHR21398:SF6">
    <property type="entry name" value="AGAP007094-PA"/>
    <property type="match status" value="1"/>
</dbReference>
<reference evidence="2" key="1">
    <citation type="submission" date="2015-11" db="EMBL/GenBank/DDBJ databases">
        <title>De novo transcriptome assembly of four potential Pierce s Disease insect vectors from Arizona vineyards.</title>
        <authorList>
            <person name="Tassone E.E."/>
        </authorList>
    </citation>
    <scope>NUCLEOTIDE SEQUENCE</scope>
</reference>
<feature type="non-terminal residue" evidence="2">
    <location>
        <position position="151"/>
    </location>
</feature>
<evidence type="ECO:0000313" key="2">
    <source>
        <dbReference type="EMBL" id="JAT33947.1"/>
    </source>
</evidence>
<dbReference type="Pfam" id="PF07841">
    <property type="entry name" value="DM4_12"/>
    <property type="match status" value="1"/>
</dbReference>
<dbReference type="EMBL" id="GEBQ01006030">
    <property type="protein sequence ID" value="JAT33947.1"/>
    <property type="molecule type" value="Transcribed_RNA"/>
</dbReference>
<gene>
    <name evidence="2" type="ORF">g.53055</name>
</gene>